<evidence type="ECO:0000256" key="1">
    <source>
        <dbReference type="SAM" id="Coils"/>
    </source>
</evidence>
<dbReference type="Gene3D" id="1.25.40.10">
    <property type="entry name" value="Tetratricopeptide repeat domain"/>
    <property type="match status" value="1"/>
</dbReference>
<keyword evidence="3" id="KW-1185">Reference proteome</keyword>
<accession>A0A0F6W0C6</accession>
<dbReference type="EMBL" id="CP011125">
    <property type="protein sequence ID" value="AKF04186.1"/>
    <property type="molecule type" value="Genomic_DNA"/>
</dbReference>
<organism evidence="2 3">
    <name type="scientific">Sandaracinus amylolyticus</name>
    <dbReference type="NCBI Taxonomy" id="927083"/>
    <lineage>
        <taxon>Bacteria</taxon>
        <taxon>Pseudomonadati</taxon>
        <taxon>Myxococcota</taxon>
        <taxon>Polyangia</taxon>
        <taxon>Polyangiales</taxon>
        <taxon>Sandaracinaceae</taxon>
        <taxon>Sandaracinus</taxon>
    </lineage>
</organism>
<dbReference type="KEGG" id="samy:DB32_001335"/>
<protein>
    <submittedName>
        <fullName evidence="2">Serine/threonine-protein kinase transcriptional regulatory protein</fullName>
    </submittedName>
</protein>
<reference evidence="2 3" key="1">
    <citation type="submission" date="2015-03" db="EMBL/GenBank/DDBJ databases">
        <title>Genome assembly of Sandaracinus amylolyticus DSM 53668.</title>
        <authorList>
            <person name="Sharma G."/>
            <person name="Subramanian S."/>
        </authorList>
    </citation>
    <scope>NUCLEOTIDE SEQUENCE [LARGE SCALE GENOMIC DNA]</scope>
    <source>
        <strain evidence="2 3">DSM 53668</strain>
    </source>
</reference>
<dbReference type="Proteomes" id="UP000034883">
    <property type="component" value="Chromosome"/>
</dbReference>
<keyword evidence="2" id="KW-0808">Transferase</keyword>
<dbReference type="SUPFAM" id="SSF52540">
    <property type="entry name" value="P-loop containing nucleoside triphosphate hydrolases"/>
    <property type="match status" value="1"/>
</dbReference>
<dbReference type="SUPFAM" id="SSF48452">
    <property type="entry name" value="TPR-like"/>
    <property type="match status" value="1"/>
</dbReference>
<dbReference type="GO" id="GO:0016301">
    <property type="term" value="F:kinase activity"/>
    <property type="evidence" value="ECO:0007669"/>
    <property type="project" value="UniProtKB-KW"/>
</dbReference>
<dbReference type="PANTHER" id="PTHR47691">
    <property type="entry name" value="REGULATOR-RELATED"/>
    <property type="match status" value="1"/>
</dbReference>
<proteinExistence type="predicted"/>
<dbReference type="RefSeq" id="WP_053231554.1">
    <property type="nucleotide sequence ID" value="NZ_CP011125.1"/>
</dbReference>
<dbReference type="InterPro" id="IPR027417">
    <property type="entry name" value="P-loop_NTPase"/>
</dbReference>
<evidence type="ECO:0000313" key="2">
    <source>
        <dbReference type="EMBL" id="AKF04186.1"/>
    </source>
</evidence>
<gene>
    <name evidence="2" type="ORF">DB32_001335</name>
</gene>
<feature type="coiled-coil region" evidence="1">
    <location>
        <begin position="557"/>
        <end position="605"/>
    </location>
</feature>
<dbReference type="AlphaFoldDB" id="A0A0F6W0C6"/>
<keyword evidence="1" id="KW-0175">Coiled coil</keyword>
<dbReference type="STRING" id="927083.DB32_001335"/>
<keyword evidence="2" id="KW-0418">Kinase</keyword>
<dbReference type="OrthoDB" id="9812579at2"/>
<evidence type="ECO:0000313" key="3">
    <source>
        <dbReference type="Proteomes" id="UP000034883"/>
    </source>
</evidence>
<name>A0A0F6W0C6_9BACT</name>
<sequence length="746" mass="78340">MLGRRNERIAMQDALAAGARVVTLVGPGGAGKTTLAEAHLARSRAVVVELESRRDPLAAIAEALGLRSVAIGAGEVAAALDARGIVDVLVDRAEGVVDALAAVLPVLLEGAPDATWVVTSRVRLGIRDEHVIAIGGLDEDDAIALLRARAPGSHDEASLRAIARATEAMPLALELAAARLVDEDPMLVAQRIAAHRDAGAVGAAIEGALDALAPRLAVALRAFAALEGRFAHDAADALLDGPASIAALRDRALIQRAADGAPGWHRLHDEIRTRVRARTARDEAASNEARLASWLAREAPRWAHDLHEGEPAAALRALAAHERDLVLAFERCRDGAPEIAARIALGLEAWWLSRAPEARHAALVDAAIEAADRAGELALAIDLARVRARALFLRGRLPEARAACADAMQRARAGGDRRGALAVSNVASAIAREMGDPGAARALAERAIEESRALADAEAEVRAMHNLASALVVANDFVAGRALYLSTLAAARELRMRRIEALCLANLAIVHEVLGELDLSRARSAQGIAAFAAQGDRMMTAKLAMRAARVDIRTGALDEAERAIAGATADAEQLGDRGLLLEAHLARAERHAARGERARARAEADEALALARRLRAGATVPEIEALLAALGDDVREARRVELTIDEDASSFVLDGGARVDLARRASLRRILVHLAAEHARGGTASAAALIAIGWPGEKMSPESGAERVYTAIATLRRLGLASVLARRDGGYALDPAVVVVAPDAVR</sequence>
<dbReference type="PANTHER" id="PTHR47691:SF3">
    <property type="entry name" value="HTH-TYPE TRANSCRIPTIONAL REGULATOR RV0890C-RELATED"/>
    <property type="match status" value="1"/>
</dbReference>
<dbReference type="InterPro" id="IPR011990">
    <property type="entry name" value="TPR-like_helical_dom_sf"/>
</dbReference>